<feature type="compositionally biased region" description="Low complexity" evidence="1">
    <location>
        <begin position="247"/>
        <end position="261"/>
    </location>
</feature>
<sequence>MKQGFRVWDAHEDVVFDDHPFGHLGTADGPGMTHLNGLTGHSGAYGCRIYCAVKGRRKTGGNHYYPALLKPVGYNEYLDALNKVLSLRTHGQHQENRRQTGITKPSIFSRFPHNRTIGVPACFVGDLMHLVALNLTDLLVNLWRGNLDCDPEDNKSTWDWDCLTGDVWIEHGQHVADTMPYLPGSFDRPPRNPADKINSRYLSAVCYTQWTMERTIGNLGEEIKQHSKVNAMMPDLERKCGLPRPSPSNTAPSPTPSTGCTTCAQAVTKERAAPVPESQESTPHHPIAAAEVRCRAPTNVQDEHEDQSPAVAMSISQAVASSSVNTNMSKTVPVPATASNKPTPIVNPLDTLFGPPSAPSTRCDALAADKVSIPPREHRYMLYASLRT</sequence>
<dbReference type="OrthoDB" id="2669721at2759"/>
<proteinExistence type="predicted"/>
<evidence type="ECO:0000256" key="1">
    <source>
        <dbReference type="SAM" id="MobiDB-lite"/>
    </source>
</evidence>
<evidence type="ECO:0000313" key="2">
    <source>
        <dbReference type="EMBL" id="KAF9471189.1"/>
    </source>
</evidence>
<accession>A0A9P6CSM1</accession>
<gene>
    <name evidence="2" type="ORF">BDN70DRAFT_926234</name>
</gene>
<dbReference type="EMBL" id="MU155739">
    <property type="protein sequence ID" value="KAF9471189.1"/>
    <property type="molecule type" value="Genomic_DNA"/>
</dbReference>
<protein>
    <submittedName>
        <fullName evidence="2">Uncharacterized protein</fullName>
    </submittedName>
</protein>
<name>A0A9P6CSM1_9AGAR</name>
<keyword evidence="3" id="KW-1185">Reference proteome</keyword>
<evidence type="ECO:0000313" key="3">
    <source>
        <dbReference type="Proteomes" id="UP000807469"/>
    </source>
</evidence>
<organism evidence="2 3">
    <name type="scientific">Pholiota conissans</name>
    <dbReference type="NCBI Taxonomy" id="109636"/>
    <lineage>
        <taxon>Eukaryota</taxon>
        <taxon>Fungi</taxon>
        <taxon>Dikarya</taxon>
        <taxon>Basidiomycota</taxon>
        <taxon>Agaricomycotina</taxon>
        <taxon>Agaricomycetes</taxon>
        <taxon>Agaricomycetidae</taxon>
        <taxon>Agaricales</taxon>
        <taxon>Agaricineae</taxon>
        <taxon>Strophariaceae</taxon>
        <taxon>Pholiota</taxon>
    </lineage>
</organism>
<dbReference type="AlphaFoldDB" id="A0A9P6CSM1"/>
<dbReference type="Proteomes" id="UP000807469">
    <property type="component" value="Unassembled WGS sequence"/>
</dbReference>
<reference evidence="2" key="1">
    <citation type="submission" date="2020-11" db="EMBL/GenBank/DDBJ databases">
        <authorList>
            <consortium name="DOE Joint Genome Institute"/>
            <person name="Ahrendt S."/>
            <person name="Riley R."/>
            <person name="Andreopoulos W."/>
            <person name="Labutti K."/>
            <person name="Pangilinan J."/>
            <person name="Ruiz-Duenas F.J."/>
            <person name="Barrasa J.M."/>
            <person name="Sanchez-Garcia M."/>
            <person name="Camarero S."/>
            <person name="Miyauchi S."/>
            <person name="Serrano A."/>
            <person name="Linde D."/>
            <person name="Babiker R."/>
            <person name="Drula E."/>
            <person name="Ayuso-Fernandez I."/>
            <person name="Pacheco R."/>
            <person name="Padilla G."/>
            <person name="Ferreira P."/>
            <person name="Barriuso J."/>
            <person name="Kellner H."/>
            <person name="Castanera R."/>
            <person name="Alfaro M."/>
            <person name="Ramirez L."/>
            <person name="Pisabarro A.G."/>
            <person name="Kuo A."/>
            <person name="Tritt A."/>
            <person name="Lipzen A."/>
            <person name="He G."/>
            <person name="Yan M."/>
            <person name="Ng V."/>
            <person name="Cullen D."/>
            <person name="Martin F."/>
            <person name="Rosso M.-N."/>
            <person name="Henrissat B."/>
            <person name="Hibbett D."/>
            <person name="Martinez A.T."/>
            <person name="Grigoriev I.V."/>
        </authorList>
    </citation>
    <scope>NUCLEOTIDE SEQUENCE</scope>
    <source>
        <strain evidence="2">CIRM-BRFM 674</strain>
    </source>
</reference>
<comment type="caution">
    <text evidence="2">The sequence shown here is derived from an EMBL/GenBank/DDBJ whole genome shotgun (WGS) entry which is preliminary data.</text>
</comment>
<feature type="region of interest" description="Disordered" evidence="1">
    <location>
        <begin position="237"/>
        <end position="261"/>
    </location>
</feature>